<feature type="compositionally biased region" description="Low complexity" evidence="1">
    <location>
        <begin position="102"/>
        <end position="117"/>
    </location>
</feature>
<dbReference type="eggNOG" id="ENOG502RDWJ">
    <property type="taxonomic scope" value="Eukaryota"/>
</dbReference>
<accession>A0A0D1D020</accession>
<dbReference type="GeneID" id="23561633"/>
<feature type="region of interest" description="Disordered" evidence="1">
    <location>
        <begin position="228"/>
        <end position="350"/>
    </location>
</feature>
<keyword evidence="3" id="KW-1185">Reference proteome</keyword>
<evidence type="ECO:0000256" key="1">
    <source>
        <dbReference type="SAM" id="MobiDB-lite"/>
    </source>
</evidence>
<feature type="compositionally biased region" description="Low complexity" evidence="1">
    <location>
        <begin position="652"/>
        <end position="667"/>
    </location>
</feature>
<gene>
    <name evidence="2" type="ORF">UMAG_00286</name>
</gene>
<feature type="compositionally biased region" description="Polar residues" evidence="1">
    <location>
        <begin position="253"/>
        <end position="267"/>
    </location>
</feature>
<dbReference type="AlphaFoldDB" id="A0A0D1D020"/>
<feature type="compositionally biased region" description="Low complexity" evidence="1">
    <location>
        <begin position="231"/>
        <end position="246"/>
    </location>
</feature>
<name>A0A0D1D020_MYCMD</name>
<protein>
    <submittedName>
        <fullName evidence="2">Uncharacterized protein</fullName>
    </submittedName>
</protein>
<feature type="region of interest" description="Disordered" evidence="1">
    <location>
        <begin position="583"/>
        <end position="615"/>
    </location>
</feature>
<evidence type="ECO:0000313" key="2">
    <source>
        <dbReference type="EMBL" id="KIS71858.1"/>
    </source>
</evidence>
<dbReference type="OrthoDB" id="2553876at2759"/>
<proteinExistence type="predicted"/>
<reference evidence="2 3" key="1">
    <citation type="journal article" date="2006" name="Nature">
        <title>Insights from the genome of the biotrophic fungal plant pathogen Ustilago maydis.</title>
        <authorList>
            <person name="Kamper J."/>
            <person name="Kahmann R."/>
            <person name="Bolker M."/>
            <person name="Ma L.J."/>
            <person name="Brefort T."/>
            <person name="Saville B.J."/>
            <person name="Banuett F."/>
            <person name="Kronstad J.W."/>
            <person name="Gold S.E."/>
            <person name="Muller O."/>
            <person name="Perlin M.H."/>
            <person name="Wosten H.A."/>
            <person name="de Vries R."/>
            <person name="Ruiz-Herrera J."/>
            <person name="Reynaga-Pena C.G."/>
            <person name="Snetselaar K."/>
            <person name="McCann M."/>
            <person name="Perez-Martin J."/>
            <person name="Feldbrugge M."/>
            <person name="Basse C.W."/>
            <person name="Steinberg G."/>
            <person name="Ibeas J.I."/>
            <person name="Holloman W."/>
            <person name="Guzman P."/>
            <person name="Farman M."/>
            <person name="Stajich J.E."/>
            <person name="Sentandreu R."/>
            <person name="Gonzalez-Prieto J.M."/>
            <person name="Kennell J.C."/>
            <person name="Molina L."/>
            <person name="Schirawski J."/>
            <person name="Mendoza-Mendoza A."/>
            <person name="Greilinger D."/>
            <person name="Munch K."/>
            <person name="Rossel N."/>
            <person name="Scherer M."/>
            <person name="Vranes M."/>
            <person name="Ladendorf O."/>
            <person name="Vincon V."/>
            <person name="Fuchs U."/>
            <person name="Sandrock B."/>
            <person name="Meng S."/>
            <person name="Ho E.C."/>
            <person name="Cahill M.J."/>
            <person name="Boyce K.J."/>
            <person name="Klose J."/>
            <person name="Klosterman S.J."/>
            <person name="Deelstra H.J."/>
            <person name="Ortiz-Castellanos L."/>
            <person name="Li W."/>
            <person name="Sanchez-Alonso P."/>
            <person name="Schreier P.H."/>
            <person name="Hauser-Hahn I."/>
            <person name="Vaupel M."/>
            <person name="Koopmann E."/>
            <person name="Friedrich G."/>
            <person name="Voss H."/>
            <person name="Schluter T."/>
            <person name="Margolis J."/>
            <person name="Platt D."/>
            <person name="Swimmer C."/>
            <person name="Gnirke A."/>
            <person name="Chen F."/>
            <person name="Vysotskaia V."/>
            <person name="Mannhaupt G."/>
            <person name="Guldener U."/>
            <person name="Munsterkotter M."/>
            <person name="Haase D."/>
            <person name="Oesterheld M."/>
            <person name="Mewes H.W."/>
            <person name="Mauceli E.W."/>
            <person name="DeCaprio D."/>
            <person name="Wade C.M."/>
            <person name="Butler J."/>
            <person name="Young S."/>
            <person name="Jaffe D.B."/>
            <person name="Calvo S."/>
            <person name="Nusbaum C."/>
            <person name="Galagan J."/>
            <person name="Birren B.W."/>
        </authorList>
    </citation>
    <scope>NUCLEOTIDE SEQUENCE [LARGE SCALE GENOMIC DNA]</scope>
    <source>
        <strain evidence="3">DSM 14603 / FGSC 9021 / UM521</strain>
    </source>
</reference>
<feature type="compositionally biased region" description="Polar residues" evidence="1">
    <location>
        <begin position="293"/>
        <end position="321"/>
    </location>
</feature>
<dbReference type="RefSeq" id="XP_011386200.1">
    <property type="nucleotide sequence ID" value="XM_011387898.1"/>
</dbReference>
<dbReference type="EMBL" id="CM003140">
    <property type="protein sequence ID" value="KIS71858.1"/>
    <property type="molecule type" value="Genomic_DNA"/>
</dbReference>
<dbReference type="KEGG" id="uma:UMAG_00286"/>
<dbReference type="InParanoid" id="A0A0D1D020"/>
<organism evidence="2 3">
    <name type="scientific">Mycosarcoma maydis</name>
    <name type="common">Corn smut fungus</name>
    <name type="synonym">Ustilago maydis</name>
    <dbReference type="NCBI Taxonomy" id="5270"/>
    <lineage>
        <taxon>Eukaryota</taxon>
        <taxon>Fungi</taxon>
        <taxon>Dikarya</taxon>
        <taxon>Basidiomycota</taxon>
        <taxon>Ustilaginomycotina</taxon>
        <taxon>Ustilaginomycetes</taxon>
        <taxon>Ustilaginales</taxon>
        <taxon>Ustilaginaceae</taxon>
        <taxon>Mycosarcoma</taxon>
    </lineage>
</organism>
<sequence length="710" mass="74862">MHTFPAAKLVGHDFLGNHIGELLFRQPVSKASATDRTKGSSNGSTVCPSEHRTVRRGSVALQNPDLIALCTGALVDAKDAQPQLHPSLGVGIESSSQPPTHRVSSPDQSSGSSLSEPDSVESRSGSADADVTLHLSQLSLARRRIASEGVPTSPRISFVTNFGAKTRSSGSQRAPSEAGSSSYFGLSSNLSVPSMSPMEFPGAINWNIPFREQNQFFANAIEQNALLNRKSSQQSQSSDAASSQPSKRIACGQSDSPEMATPTTSAESVVVSEKSHSFSQPDRPVRQRFTRAATESSLKPIVQSQQTQHPQSPNEPTNLSKTGLAPSKSMGSASSGLLVHRKKPSLVPKGDDERTFCFVDNGHTGAAQPVVPLAEDPLPASTLLASVPERSVSQSSSMLSSKTSYREIVQGQYAAALSAGSGSSRLAASASAKTKPIAKPRNRMSALGDVNVSSTTLSSSHATAKSQNSAQISLLSLKPPVSTAQNGSSRPKRRLRIQPNVQSRPSLLEKTMEQQKQARQIAIAANAKNDAAEDESPAATASVNERYKPIVYGTEQRIFRIQSGASTTDGVGFPFTVMSGDVRDKASESTEPAASHARTSDWAREQSMWTSSPAAGGEIESSCNALLTLGGSVSMANGHAAQRLLCHHTASHSSSSTESASTNELLSPPETAISTPELESAHEREPMLSHQLALGPLKPLPARRSSPLSA</sequence>
<feature type="region of interest" description="Disordered" evidence="1">
    <location>
        <begin position="30"/>
        <end position="51"/>
    </location>
</feature>
<evidence type="ECO:0000313" key="3">
    <source>
        <dbReference type="Proteomes" id="UP000000561"/>
    </source>
</evidence>
<dbReference type="VEuPathDB" id="FungiDB:UMAG_00286"/>
<feature type="region of interest" description="Disordered" evidence="1">
    <location>
        <begin position="473"/>
        <end position="506"/>
    </location>
</feature>
<feature type="region of interest" description="Disordered" evidence="1">
    <location>
        <begin position="85"/>
        <end position="128"/>
    </location>
</feature>
<feature type="region of interest" description="Disordered" evidence="1">
    <location>
        <begin position="652"/>
        <end position="710"/>
    </location>
</feature>
<dbReference type="Proteomes" id="UP000000561">
    <property type="component" value="Chromosome 1"/>
</dbReference>